<dbReference type="Gene3D" id="3.40.50.410">
    <property type="entry name" value="von Willebrand factor, type A domain"/>
    <property type="match status" value="1"/>
</dbReference>
<dbReference type="InterPro" id="IPR036465">
    <property type="entry name" value="vWFA_dom_sf"/>
</dbReference>
<gene>
    <name evidence="6" type="ORF">GGR21_002162</name>
</gene>
<dbReference type="EMBL" id="JACIEP010000007">
    <property type="protein sequence ID" value="MBB4036260.1"/>
    <property type="molecule type" value="Genomic_DNA"/>
</dbReference>
<evidence type="ECO:0000313" key="6">
    <source>
        <dbReference type="EMBL" id="MBB4036260.1"/>
    </source>
</evidence>
<evidence type="ECO:0000259" key="5">
    <source>
        <dbReference type="PROSITE" id="PS50234"/>
    </source>
</evidence>
<dbReference type="SMART" id="SM00327">
    <property type="entry name" value="VWA"/>
    <property type="match status" value="1"/>
</dbReference>
<evidence type="ECO:0000256" key="3">
    <source>
        <dbReference type="ARBA" id="ARBA00022729"/>
    </source>
</evidence>
<feature type="signal peptide" evidence="4">
    <location>
        <begin position="1"/>
        <end position="22"/>
    </location>
</feature>
<dbReference type="InterPro" id="IPR052969">
    <property type="entry name" value="Thr-specific_kinase-like"/>
</dbReference>
<protein>
    <submittedName>
        <fullName evidence="6">Mg-chelatase subunit ChlD</fullName>
    </submittedName>
</protein>
<evidence type="ECO:0000256" key="1">
    <source>
        <dbReference type="ARBA" id="ARBA00004613"/>
    </source>
</evidence>
<feature type="chain" id="PRO_5032838269" evidence="4">
    <location>
        <begin position="23"/>
        <end position="396"/>
    </location>
</feature>
<reference evidence="6 7" key="1">
    <citation type="submission" date="2020-08" db="EMBL/GenBank/DDBJ databases">
        <title>Genomic Encyclopedia of Type Strains, Phase IV (KMG-IV): sequencing the most valuable type-strain genomes for metagenomic binning, comparative biology and taxonomic classification.</title>
        <authorList>
            <person name="Goeker M."/>
        </authorList>
    </citation>
    <scope>NUCLEOTIDE SEQUENCE [LARGE SCALE GENOMIC DNA]</scope>
    <source>
        <strain evidence="6 7">DSM 104969</strain>
    </source>
</reference>
<keyword evidence="2" id="KW-0964">Secreted</keyword>
<dbReference type="Pfam" id="PF25106">
    <property type="entry name" value="VWA_4"/>
    <property type="match status" value="1"/>
</dbReference>
<keyword evidence="7" id="KW-1185">Reference proteome</keyword>
<accession>A0A840CJX6</accession>
<dbReference type="PANTHER" id="PTHR47763:SF1">
    <property type="entry name" value="DUF659 DOMAIN-CONTAINING PROTEIN"/>
    <property type="match status" value="1"/>
</dbReference>
<dbReference type="CDD" id="cd00198">
    <property type="entry name" value="vWFA"/>
    <property type="match status" value="1"/>
</dbReference>
<dbReference type="GO" id="GO:0005737">
    <property type="term" value="C:cytoplasm"/>
    <property type="evidence" value="ECO:0007669"/>
    <property type="project" value="TreeGrafter"/>
</dbReference>
<feature type="domain" description="VWFA" evidence="5">
    <location>
        <begin position="49"/>
        <end position="235"/>
    </location>
</feature>
<comment type="subcellular location">
    <subcellularLocation>
        <location evidence="1">Secreted</location>
    </subcellularLocation>
</comment>
<dbReference type="Proteomes" id="UP000555103">
    <property type="component" value="Unassembled WGS sequence"/>
</dbReference>
<dbReference type="AlphaFoldDB" id="A0A840CJX6"/>
<evidence type="ECO:0000256" key="4">
    <source>
        <dbReference type="SAM" id="SignalP"/>
    </source>
</evidence>
<dbReference type="PANTHER" id="PTHR47763">
    <property type="entry name" value="ALPHA-PROTEIN KINASE VWKA"/>
    <property type="match status" value="1"/>
</dbReference>
<evidence type="ECO:0000256" key="2">
    <source>
        <dbReference type="ARBA" id="ARBA00022525"/>
    </source>
</evidence>
<dbReference type="PROSITE" id="PS50234">
    <property type="entry name" value="VWFA"/>
    <property type="match status" value="1"/>
</dbReference>
<comment type="caution">
    <text evidence="6">The sequence shown here is derived from an EMBL/GenBank/DDBJ whole genome shotgun (WGS) entry which is preliminary data.</text>
</comment>
<name>A0A840CJX6_9BACT</name>
<sequence length="396" mass="44706">MKKRYYFLLCLISIGAICSLNAANNTKEIPQNILQKKTIRPVTQKPKMQVVFLLDATGSMSGLISAAKDKIWSITSSLTQTDPAPDIEVGMIFYRDRGDEFITKKIPLGSDLDNLYEQLMAIRADGGGDAPESVNQALYEGVNDMRWDDSENTYKTLFLVGDCPPHMDYRDDVKYPESCSEAKKKGIIVNTILMGNDPTADQIWKEIASKTNGEYIKTDMNVNNIVVRTPYDDRINERQRELDKTRIYYGESSAQMEVKEVQSSKMSKGDAAVNARRAEYNLSAAGYKSYYGSNELINDVIGGKKLSDIPEKELPDNLKKMSQAEREKYVADQISKRKALEKEILELGKQRQAHIDSELQKMDSEQVENSFDNVVFKAVQSQAETKNIKIEGKAKR</sequence>
<dbReference type="SUPFAM" id="SSF53300">
    <property type="entry name" value="vWA-like"/>
    <property type="match status" value="1"/>
</dbReference>
<dbReference type="RefSeq" id="WP_183307167.1">
    <property type="nucleotide sequence ID" value="NZ_JACIEP010000007.1"/>
</dbReference>
<dbReference type="InterPro" id="IPR002035">
    <property type="entry name" value="VWF_A"/>
</dbReference>
<evidence type="ECO:0000313" key="7">
    <source>
        <dbReference type="Proteomes" id="UP000555103"/>
    </source>
</evidence>
<organism evidence="6 7">
    <name type="scientific">Dysgonomonas hofstadii</name>
    <dbReference type="NCBI Taxonomy" id="637886"/>
    <lineage>
        <taxon>Bacteria</taxon>
        <taxon>Pseudomonadati</taxon>
        <taxon>Bacteroidota</taxon>
        <taxon>Bacteroidia</taxon>
        <taxon>Bacteroidales</taxon>
        <taxon>Dysgonomonadaceae</taxon>
        <taxon>Dysgonomonas</taxon>
    </lineage>
</organism>
<dbReference type="GO" id="GO:0004674">
    <property type="term" value="F:protein serine/threonine kinase activity"/>
    <property type="evidence" value="ECO:0007669"/>
    <property type="project" value="TreeGrafter"/>
</dbReference>
<keyword evidence="3 4" id="KW-0732">Signal</keyword>
<proteinExistence type="predicted"/>
<dbReference type="InterPro" id="IPR056861">
    <property type="entry name" value="HMCN1-like_VWA"/>
</dbReference>